<sequence length="171" mass="19352">MIAAKWEVPLAPQRASILLRPDIQLPVVASPALVPHALCSETGCSHKFRMYPAQRPVKVNVFMLTMACVVISPRSARMSICLNKVCNKGTGTSTFYIHTVAFPENVLEFGVETVVRVGRWTVAPWQLEAREQTFFWIFITATTMRKNRRSRGRCRAAAGFGAVWWRKLWAE</sequence>
<keyword evidence="2" id="KW-1185">Reference proteome</keyword>
<comment type="caution">
    <text evidence="1">The sequence shown here is derived from an EMBL/GenBank/DDBJ whole genome shotgun (WGS) entry which is preliminary data.</text>
</comment>
<protein>
    <submittedName>
        <fullName evidence="1">Uncharacterized protein</fullName>
    </submittedName>
</protein>
<dbReference type="Proteomes" id="UP000807353">
    <property type="component" value="Unassembled WGS sequence"/>
</dbReference>
<evidence type="ECO:0000313" key="1">
    <source>
        <dbReference type="EMBL" id="KAF9467799.1"/>
    </source>
</evidence>
<evidence type="ECO:0000313" key="2">
    <source>
        <dbReference type="Proteomes" id="UP000807353"/>
    </source>
</evidence>
<reference evidence="1" key="1">
    <citation type="submission" date="2020-11" db="EMBL/GenBank/DDBJ databases">
        <authorList>
            <consortium name="DOE Joint Genome Institute"/>
            <person name="Ahrendt S."/>
            <person name="Riley R."/>
            <person name="Andreopoulos W."/>
            <person name="Labutti K."/>
            <person name="Pangilinan J."/>
            <person name="Ruiz-Duenas F.J."/>
            <person name="Barrasa J.M."/>
            <person name="Sanchez-Garcia M."/>
            <person name="Camarero S."/>
            <person name="Miyauchi S."/>
            <person name="Serrano A."/>
            <person name="Linde D."/>
            <person name="Babiker R."/>
            <person name="Drula E."/>
            <person name="Ayuso-Fernandez I."/>
            <person name="Pacheco R."/>
            <person name="Padilla G."/>
            <person name="Ferreira P."/>
            <person name="Barriuso J."/>
            <person name="Kellner H."/>
            <person name="Castanera R."/>
            <person name="Alfaro M."/>
            <person name="Ramirez L."/>
            <person name="Pisabarro A.G."/>
            <person name="Kuo A."/>
            <person name="Tritt A."/>
            <person name="Lipzen A."/>
            <person name="He G."/>
            <person name="Yan M."/>
            <person name="Ng V."/>
            <person name="Cullen D."/>
            <person name="Martin F."/>
            <person name="Rosso M.-N."/>
            <person name="Henrissat B."/>
            <person name="Hibbett D."/>
            <person name="Martinez A.T."/>
            <person name="Grigoriev I.V."/>
        </authorList>
    </citation>
    <scope>NUCLEOTIDE SEQUENCE</scope>
    <source>
        <strain evidence="1">CBS 247.69</strain>
    </source>
</reference>
<dbReference type="EMBL" id="MU150235">
    <property type="protein sequence ID" value="KAF9467799.1"/>
    <property type="molecule type" value="Genomic_DNA"/>
</dbReference>
<name>A0A9P6CPA5_9AGAR</name>
<proteinExistence type="predicted"/>
<dbReference type="AlphaFoldDB" id="A0A9P6CPA5"/>
<gene>
    <name evidence="1" type="ORF">BDZ94DRAFT_906927</name>
</gene>
<accession>A0A9P6CPA5</accession>
<organism evidence="1 2">
    <name type="scientific">Collybia nuda</name>
    <dbReference type="NCBI Taxonomy" id="64659"/>
    <lineage>
        <taxon>Eukaryota</taxon>
        <taxon>Fungi</taxon>
        <taxon>Dikarya</taxon>
        <taxon>Basidiomycota</taxon>
        <taxon>Agaricomycotina</taxon>
        <taxon>Agaricomycetes</taxon>
        <taxon>Agaricomycetidae</taxon>
        <taxon>Agaricales</taxon>
        <taxon>Tricholomatineae</taxon>
        <taxon>Clitocybaceae</taxon>
        <taxon>Collybia</taxon>
    </lineage>
</organism>